<dbReference type="Pfam" id="PF02983">
    <property type="entry name" value="Pro_Al_protease"/>
    <property type="match status" value="1"/>
</dbReference>
<feature type="domain" description="Peptidase S1A alpha-lytic prodomain" evidence="12">
    <location>
        <begin position="174"/>
        <end position="204"/>
    </location>
</feature>
<name>A0A937UNL6_9ACTN</name>
<keyword evidence="7 9" id="KW-1015">Disulfide bond</keyword>
<feature type="active site" description="Charge relay system" evidence="8">
    <location>
        <position position="290"/>
    </location>
</feature>
<dbReference type="SUPFAM" id="SSF50494">
    <property type="entry name" value="Trypsin-like serine proteases"/>
    <property type="match status" value="1"/>
</dbReference>
<evidence type="ECO:0000256" key="3">
    <source>
        <dbReference type="ARBA" id="ARBA00022729"/>
    </source>
</evidence>
<evidence type="ECO:0000256" key="4">
    <source>
        <dbReference type="ARBA" id="ARBA00022801"/>
    </source>
</evidence>
<organism evidence="13 14">
    <name type="scientific">Frankia nepalensis</name>
    <dbReference type="NCBI Taxonomy" id="1836974"/>
    <lineage>
        <taxon>Bacteria</taxon>
        <taxon>Bacillati</taxon>
        <taxon>Actinomycetota</taxon>
        <taxon>Actinomycetes</taxon>
        <taxon>Frankiales</taxon>
        <taxon>Frankiaceae</taxon>
        <taxon>Frankia</taxon>
    </lineage>
</organism>
<feature type="active site" description="Charge relay system" evidence="8">
    <location>
        <position position="376"/>
    </location>
</feature>
<comment type="similarity">
    <text evidence="1">Belongs to the peptidase S1 family.</text>
</comment>
<dbReference type="EMBL" id="JAEACQ010000171">
    <property type="protein sequence ID" value="MBL7628112.1"/>
    <property type="molecule type" value="Genomic_DNA"/>
</dbReference>
<dbReference type="InterPro" id="IPR004236">
    <property type="entry name" value="Pept_S1_alpha_lytic"/>
</dbReference>
<feature type="disulfide bond" evidence="9">
    <location>
        <begin position="241"/>
        <end position="263"/>
    </location>
</feature>
<evidence type="ECO:0000256" key="1">
    <source>
        <dbReference type="ARBA" id="ARBA00007664"/>
    </source>
</evidence>
<evidence type="ECO:0000313" key="13">
    <source>
        <dbReference type="EMBL" id="MBL7628112.1"/>
    </source>
</evidence>
<dbReference type="PIRSF" id="PIRSF001134">
    <property type="entry name" value="Streptogrisin"/>
    <property type="match status" value="1"/>
</dbReference>
<keyword evidence="2 13" id="KW-0645">Protease</keyword>
<feature type="active site" description="Charge relay system" evidence="8">
    <location>
        <position position="262"/>
    </location>
</feature>
<dbReference type="InterPro" id="IPR043504">
    <property type="entry name" value="Peptidase_S1_PA_chymotrypsin"/>
</dbReference>
<evidence type="ECO:0000256" key="8">
    <source>
        <dbReference type="PIRSR" id="PIRSR001134-1"/>
    </source>
</evidence>
<feature type="compositionally biased region" description="Low complexity" evidence="10">
    <location>
        <begin position="35"/>
        <end position="49"/>
    </location>
</feature>
<protein>
    <submittedName>
        <fullName evidence="13">Alpha-lytic protease prodomain-containing protein</fullName>
    </submittedName>
</protein>
<feature type="disulfide bond" evidence="9">
    <location>
        <begin position="333"/>
        <end position="343"/>
    </location>
</feature>
<evidence type="ECO:0000256" key="2">
    <source>
        <dbReference type="ARBA" id="ARBA00022670"/>
    </source>
</evidence>
<proteinExistence type="inferred from homology"/>
<keyword evidence="6" id="KW-0865">Zymogen</keyword>
<evidence type="ECO:0000256" key="6">
    <source>
        <dbReference type="ARBA" id="ARBA00023145"/>
    </source>
</evidence>
<evidence type="ECO:0000313" key="14">
    <source>
        <dbReference type="Proteomes" id="UP000604475"/>
    </source>
</evidence>
<dbReference type="Gene3D" id="3.30.300.50">
    <property type="match status" value="2"/>
</dbReference>
<accession>A0A937UNL6</accession>
<comment type="caution">
    <text evidence="13">The sequence shown here is derived from an EMBL/GenBank/DDBJ whole genome shotgun (WGS) entry which is preliminary data.</text>
</comment>
<dbReference type="Proteomes" id="UP000604475">
    <property type="component" value="Unassembled WGS sequence"/>
</dbReference>
<dbReference type="Gene3D" id="2.40.10.10">
    <property type="entry name" value="Trypsin-like serine proteases"/>
    <property type="match status" value="2"/>
</dbReference>
<evidence type="ECO:0000256" key="7">
    <source>
        <dbReference type="ARBA" id="ARBA00023157"/>
    </source>
</evidence>
<feature type="signal peptide" evidence="11">
    <location>
        <begin position="1"/>
        <end position="36"/>
    </location>
</feature>
<feature type="chain" id="PRO_5037404335" evidence="11">
    <location>
        <begin position="37"/>
        <end position="436"/>
    </location>
</feature>
<keyword evidence="3 11" id="KW-0732">Signal</keyword>
<evidence type="ECO:0000256" key="9">
    <source>
        <dbReference type="PIRSR" id="PIRSR001134-2"/>
    </source>
</evidence>
<feature type="region of interest" description="Disordered" evidence="10">
    <location>
        <begin position="35"/>
        <end position="54"/>
    </location>
</feature>
<dbReference type="AlphaFoldDB" id="A0A937UNL6"/>
<evidence type="ECO:0000256" key="11">
    <source>
        <dbReference type="SAM" id="SignalP"/>
    </source>
</evidence>
<dbReference type="InterPro" id="IPR009003">
    <property type="entry name" value="Peptidase_S1_PA"/>
</dbReference>
<reference evidence="13" key="1">
    <citation type="submission" date="2020-12" db="EMBL/GenBank/DDBJ databases">
        <title>Genomic characterization of non-nitrogen-fixing Frankia strains.</title>
        <authorList>
            <person name="Carlos-Shanley C."/>
            <person name="Guerra T."/>
            <person name="Hahn D."/>
        </authorList>
    </citation>
    <scope>NUCLEOTIDE SEQUENCE</scope>
    <source>
        <strain evidence="13">CN6</strain>
    </source>
</reference>
<dbReference type="CDD" id="cd21112">
    <property type="entry name" value="alphaLP-like"/>
    <property type="match status" value="1"/>
</dbReference>
<keyword evidence="4" id="KW-0378">Hydrolase</keyword>
<dbReference type="RefSeq" id="WP_203004757.1">
    <property type="nucleotide sequence ID" value="NZ_JADWYU010000144.1"/>
</dbReference>
<keyword evidence="14" id="KW-1185">Reference proteome</keyword>
<dbReference type="GO" id="GO:0005576">
    <property type="term" value="C:extracellular region"/>
    <property type="evidence" value="ECO:0007669"/>
    <property type="project" value="InterPro"/>
</dbReference>
<sequence>MKDIRRRSSWTRVGAVTVAAACAAVSWTVTTLPAQAAPEGAPSPSAPGRPADKAADGLTAEVIAALQRDLGLTEPQAKDRLTKQAKAVQLEGEVRGKLGADFAGSWFDPQSGRLVVGATSDAGAGEAAKLGAQSKVVPRSYAALESVVTDLDSLAGKAPGKTGDRAPNGKPQAAIRGLSGWYIDPTTNSVVVSVVKDKLGREAQDNLAKYGDAVRVEYLPSAPTATADFMDGGDLINGSSCSAGFNLRNPSNGKRYLLTAGHCVSANQTVTGQGGVTFGTVRSRWFPSFDDALIETTNTAYWIQGPWIDTNPSNGGFINVSGYTDAPVGTYVCKSGIKTKLTCGYITGKNETVVFDGVNTVYGLTRHSACVEKGDSGGANYAPGSVNRAEGVTSGAVLYGTAKRCGSAVGQPTISWYFPFADSIAFYGSAYGVSLW</sequence>
<dbReference type="InterPro" id="IPR001316">
    <property type="entry name" value="Pept_S1A_streptogrisin"/>
</dbReference>
<keyword evidence="5" id="KW-0720">Serine protease</keyword>
<evidence type="ECO:0000256" key="10">
    <source>
        <dbReference type="SAM" id="MobiDB-lite"/>
    </source>
</evidence>
<evidence type="ECO:0000256" key="5">
    <source>
        <dbReference type="ARBA" id="ARBA00022825"/>
    </source>
</evidence>
<dbReference type="InterPro" id="IPR035070">
    <property type="entry name" value="Streptogrisin_prodomain"/>
</dbReference>
<dbReference type="GO" id="GO:0004252">
    <property type="term" value="F:serine-type endopeptidase activity"/>
    <property type="evidence" value="ECO:0007669"/>
    <property type="project" value="InterPro"/>
</dbReference>
<evidence type="ECO:0000259" key="12">
    <source>
        <dbReference type="Pfam" id="PF02983"/>
    </source>
</evidence>
<dbReference type="PRINTS" id="PR00861">
    <property type="entry name" value="ALYTICPTASE"/>
</dbReference>
<dbReference type="GO" id="GO:0006508">
    <property type="term" value="P:proteolysis"/>
    <property type="evidence" value="ECO:0007669"/>
    <property type="project" value="UniProtKB-KW"/>
</dbReference>
<gene>
    <name evidence="13" type="ORF">I7412_13340</name>
</gene>